<dbReference type="STRING" id="8083.ENSXMAP00000027839"/>
<feature type="domain" description="Transglutaminase N-terminal" evidence="3">
    <location>
        <begin position="31"/>
        <end position="146"/>
    </location>
</feature>
<reference evidence="4" key="4">
    <citation type="submission" date="2025-09" db="UniProtKB">
        <authorList>
            <consortium name="Ensembl"/>
        </authorList>
    </citation>
    <scope>IDENTIFICATION</scope>
    <source>
        <strain evidence="4">JP 163 A</strain>
    </source>
</reference>
<evidence type="ECO:0000256" key="1">
    <source>
        <dbReference type="ARBA" id="ARBA00005968"/>
    </source>
</evidence>
<reference evidence="4" key="3">
    <citation type="submission" date="2025-08" db="UniProtKB">
        <authorList>
            <consortium name="Ensembl"/>
        </authorList>
    </citation>
    <scope>IDENTIFICATION</scope>
    <source>
        <strain evidence="4">JP 163 A</strain>
    </source>
</reference>
<comment type="similarity">
    <text evidence="1">Belongs to the transglutaminase superfamily. Transglutaminase family.</text>
</comment>
<dbReference type="InterPro" id="IPR013783">
    <property type="entry name" value="Ig-like_fold"/>
</dbReference>
<name>A0A3B5QC62_XIPMA</name>
<protein>
    <recommendedName>
        <fullName evidence="3">Transglutaminase N-terminal domain-containing protein</fullName>
    </recommendedName>
</protein>
<dbReference type="GO" id="GO:0005739">
    <property type="term" value="C:mitochondrion"/>
    <property type="evidence" value="ECO:0007669"/>
    <property type="project" value="TreeGrafter"/>
</dbReference>
<dbReference type="PANTHER" id="PTHR11590:SF6">
    <property type="entry name" value="PROTEIN-GLUTAMINE GAMMA-GLUTAMYLTRANSFERASE 2"/>
    <property type="match status" value="1"/>
</dbReference>
<evidence type="ECO:0000256" key="2">
    <source>
        <dbReference type="SAM" id="MobiDB-lite"/>
    </source>
</evidence>
<sequence>MTEVRAAQKEQKNAAEKPHGSAEPLLSLISDLHCETNNKAHHTSSISVNQLIVRRGQPFSITLQMTKPFNPDVDQLTMKVVTGKHPSQEQGTMSSFGFPDKVKRSSCAKAVWRAELQKNRLPETGALALTITPPADAPVGEYKLSAGLKAEENELAQLFVLFNPWCSGRTFSVY</sequence>
<dbReference type="Pfam" id="PF00868">
    <property type="entry name" value="Transglut_N"/>
    <property type="match status" value="1"/>
</dbReference>
<dbReference type="InterPro" id="IPR001102">
    <property type="entry name" value="Transglutaminase_N"/>
</dbReference>
<dbReference type="InParanoid" id="A0A3B5QC62"/>
<feature type="compositionally biased region" description="Basic and acidic residues" evidence="2">
    <location>
        <begin position="1"/>
        <end position="20"/>
    </location>
</feature>
<dbReference type="Gene3D" id="2.60.40.10">
    <property type="entry name" value="Immunoglobulins"/>
    <property type="match status" value="1"/>
</dbReference>
<dbReference type="GO" id="GO:0003810">
    <property type="term" value="F:protein-glutamine gamma-glutamyltransferase activity"/>
    <property type="evidence" value="ECO:0007669"/>
    <property type="project" value="TreeGrafter"/>
</dbReference>
<dbReference type="OMA" id="CTSKSHY"/>
<feature type="region of interest" description="Disordered" evidence="2">
    <location>
        <begin position="1"/>
        <end position="22"/>
    </location>
</feature>
<proteinExistence type="inferred from homology"/>
<dbReference type="Proteomes" id="UP000002852">
    <property type="component" value="Unassembled WGS sequence"/>
</dbReference>
<dbReference type="AlphaFoldDB" id="A0A3B5QC62"/>
<dbReference type="PANTHER" id="PTHR11590">
    <property type="entry name" value="PROTEIN-GLUTAMINE GAMMA-GLUTAMYLTRANSFERASE"/>
    <property type="match status" value="1"/>
</dbReference>
<dbReference type="SUPFAM" id="SSF81296">
    <property type="entry name" value="E set domains"/>
    <property type="match status" value="1"/>
</dbReference>
<evidence type="ECO:0000259" key="3">
    <source>
        <dbReference type="Pfam" id="PF00868"/>
    </source>
</evidence>
<dbReference type="InterPro" id="IPR014756">
    <property type="entry name" value="Ig_E-set"/>
</dbReference>
<dbReference type="InterPro" id="IPR050779">
    <property type="entry name" value="Transglutaminase"/>
</dbReference>
<evidence type="ECO:0000313" key="5">
    <source>
        <dbReference type="Proteomes" id="UP000002852"/>
    </source>
</evidence>
<accession>A0A3B5QC62</accession>
<keyword evidence="5" id="KW-1185">Reference proteome</keyword>
<organism evidence="4 5">
    <name type="scientific">Xiphophorus maculatus</name>
    <name type="common">Southern platyfish</name>
    <name type="synonym">Platypoecilus maculatus</name>
    <dbReference type="NCBI Taxonomy" id="8083"/>
    <lineage>
        <taxon>Eukaryota</taxon>
        <taxon>Metazoa</taxon>
        <taxon>Chordata</taxon>
        <taxon>Craniata</taxon>
        <taxon>Vertebrata</taxon>
        <taxon>Euteleostomi</taxon>
        <taxon>Actinopterygii</taxon>
        <taxon>Neopterygii</taxon>
        <taxon>Teleostei</taxon>
        <taxon>Neoteleostei</taxon>
        <taxon>Acanthomorphata</taxon>
        <taxon>Ovalentaria</taxon>
        <taxon>Atherinomorphae</taxon>
        <taxon>Cyprinodontiformes</taxon>
        <taxon>Poeciliidae</taxon>
        <taxon>Poeciliinae</taxon>
        <taxon>Xiphophorus</taxon>
    </lineage>
</organism>
<reference evidence="5" key="2">
    <citation type="journal article" date="2013" name="Nat. Genet.">
        <title>The genome of the platyfish, Xiphophorus maculatus, provides insights into evolutionary adaptation and several complex traits.</title>
        <authorList>
            <person name="Schartl M."/>
            <person name="Walter R.B."/>
            <person name="Shen Y."/>
            <person name="Garcia T."/>
            <person name="Catchen J."/>
            <person name="Amores A."/>
            <person name="Braasch I."/>
            <person name="Chalopin D."/>
            <person name="Volff J.N."/>
            <person name="Lesch K.P."/>
            <person name="Bisazza A."/>
            <person name="Minx P."/>
            <person name="Hillier L."/>
            <person name="Wilson R.K."/>
            <person name="Fuerstenberg S."/>
            <person name="Boore J."/>
            <person name="Searle S."/>
            <person name="Postlethwait J.H."/>
            <person name="Warren W.C."/>
        </authorList>
    </citation>
    <scope>NUCLEOTIDE SEQUENCE [LARGE SCALE GENOMIC DNA]</scope>
    <source>
        <strain evidence="5">JP 163 A</strain>
    </source>
</reference>
<reference evidence="5" key="1">
    <citation type="submission" date="2012-01" db="EMBL/GenBank/DDBJ databases">
        <authorList>
            <person name="Walter R."/>
            <person name="Schartl M."/>
            <person name="Warren W."/>
        </authorList>
    </citation>
    <scope>NUCLEOTIDE SEQUENCE [LARGE SCALE GENOMIC DNA]</scope>
    <source>
        <strain evidence="5">JP 163 A</strain>
    </source>
</reference>
<dbReference type="GO" id="GO:0007399">
    <property type="term" value="P:nervous system development"/>
    <property type="evidence" value="ECO:0007669"/>
    <property type="project" value="UniProtKB-ARBA"/>
</dbReference>
<dbReference type="Ensembl" id="ENSXMAT00000027480.1">
    <property type="protein sequence ID" value="ENSXMAP00000027839.1"/>
    <property type="gene ID" value="ENSXMAG00000023564.1"/>
</dbReference>
<dbReference type="GeneTree" id="ENSGT01050000244866"/>
<evidence type="ECO:0000313" key="4">
    <source>
        <dbReference type="Ensembl" id="ENSXMAP00000027839.1"/>
    </source>
</evidence>